<gene>
    <name evidence="1" type="ORF">M9H77_23127</name>
</gene>
<protein>
    <submittedName>
        <fullName evidence="1">Uncharacterized protein</fullName>
    </submittedName>
</protein>
<organism evidence="1 2">
    <name type="scientific">Catharanthus roseus</name>
    <name type="common">Madagascar periwinkle</name>
    <name type="synonym">Vinca rosea</name>
    <dbReference type="NCBI Taxonomy" id="4058"/>
    <lineage>
        <taxon>Eukaryota</taxon>
        <taxon>Viridiplantae</taxon>
        <taxon>Streptophyta</taxon>
        <taxon>Embryophyta</taxon>
        <taxon>Tracheophyta</taxon>
        <taxon>Spermatophyta</taxon>
        <taxon>Magnoliopsida</taxon>
        <taxon>eudicotyledons</taxon>
        <taxon>Gunneridae</taxon>
        <taxon>Pentapetalae</taxon>
        <taxon>asterids</taxon>
        <taxon>lamiids</taxon>
        <taxon>Gentianales</taxon>
        <taxon>Apocynaceae</taxon>
        <taxon>Rauvolfioideae</taxon>
        <taxon>Vinceae</taxon>
        <taxon>Catharanthinae</taxon>
        <taxon>Catharanthus</taxon>
    </lineage>
</organism>
<sequence length="228" mass="24840">MCLSMKFLVNLHFFFMKHCSGFFLVNRRFLPVADPSVSLQLLPAAALSCRISGATSCFIGGAIWCSFFLCHCVVLQQRRVAAAPFFLCYFTAAAVFFESVLIVPLGVDNTKDGLKLGGEVDNIESDQRWNTPLGKFFFRSVATPESVKNIICQKAKEQAAATHMRRFVEQNHLVHSPIPSIMDLVQAVMATIPSSTTASGTLEARVSSSIPPSIDVPCTSTVDSPSAL</sequence>
<keyword evidence="2" id="KW-1185">Reference proteome</keyword>
<comment type="caution">
    <text evidence="1">The sequence shown here is derived from an EMBL/GenBank/DDBJ whole genome shotgun (WGS) entry which is preliminary data.</text>
</comment>
<evidence type="ECO:0000313" key="2">
    <source>
        <dbReference type="Proteomes" id="UP001060085"/>
    </source>
</evidence>
<dbReference type="EMBL" id="CM044705">
    <property type="protein sequence ID" value="KAI5663804.1"/>
    <property type="molecule type" value="Genomic_DNA"/>
</dbReference>
<proteinExistence type="predicted"/>
<name>A0ACC0ASE9_CATRO</name>
<reference evidence="2" key="1">
    <citation type="journal article" date="2023" name="Nat. Plants">
        <title>Single-cell RNA sequencing provides a high-resolution roadmap for understanding the multicellular compartmentation of specialized metabolism.</title>
        <authorList>
            <person name="Sun S."/>
            <person name="Shen X."/>
            <person name="Li Y."/>
            <person name="Li Y."/>
            <person name="Wang S."/>
            <person name="Li R."/>
            <person name="Zhang H."/>
            <person name="Shen G."/>
            <person name="Guo B."/>
            <person name="Wei J."/>
            <person name="Xu J."/>
            <person name="St-Pierre B."/>
            <person name="Chen S."/>
            <person name="Sun C."/>
        </authorList>
    </citation>
    <scope>NUCLEOTIDE SEQUENCE [LARGE SCALE GENOMIC DNA]</scope>
</reference>
<evidence type="ECO:0000313" key="1">
    <source>
        <dbReference type="EMBL" id="KAI5663804.1"/>
    </source>
</evidence>
<dbReference type="Proteomes" id="UP001060085">
    <property type="component" value="Linkage Group LG05"/>
</dbReference>
<accession>A0ACC0ASE9</accession>